<proteinExistence type="predicted"/>
<organism evidence="1">
    <name type="scientific">Aureobasidium pullulans</name>
    <name type="common">Black yeast</name>
    <name type="synonym">Pullularia pullulans</name>
    <dbReference type="NCBI Taxonomy" id="5580"/>
    <lineage>
        <taxon>Eukaryota</taxon>
        <taxon>Fungi</taxon>
        <taxon>Dikarya</taxon>
        <taxon>Ascomycota</taxon>
        <taxon>Pezizomycotina</taxon>
        <taxon>Dothideomycetes</taxon>
        <taxon>Dothideomycetidae</taxon>
        <taxon>Dothideales</taxon>
        <taxon>Saccotheciaceae</taxon>
        <taxon>Aureobasidium</taxon>
    </lineage>
</organism>
<protein>
    <submittedName>
        <fullName evidence="1">Uncharacterized protein</fullName>
    </submittedName>
</protein>
<gene>
    <name evidence="1" type="ORF">D6D13_04274</name>
</gene>
<name>A0A4S9CX25_AURPU</name>
<sequence length="280" mass="31930">MTVTVEVKSEAQVDGVFVWGLTGVEKGYSALDYWSRTKIIIDNTNNNSLLSQDLTDMGANQSYGTDCMEPTRSSTFNVTTESTQDTPFSTTSIESFETVVKPTTKPVNKMVIFDPNQPPYDENPLDLSLGLHFSKLNGREIEDFDDTWKEDGVERWSEEDRADPNFDVRETICYKTLAEREMISSFNKMQKTPEAESISKSGWLGLFCLQALPLYSNPQRPYLAIGVKELGDWIGVHDQVVKLRDAWLPGMPIRYFIDKPEEEHDMDMNLHVYNDTGFFD</sequence>
<evidence type="ECO:0000313" key="1">
    <source>
        <dbReference type="EMBL" id="THX12201.1"/>
    </source>
</evidence>
<comment type="caution">
    <text evidence="1">The sequence shown here is derived from an EMBL/GenBank/DDBJ whole genome shotgun (WGS) entry which is preliminary data.</text>
</comment>
<dbReference type="EMBL" id="QZAS01000012">
    <property type="protein sequence ID" value="THX12201.1"/>
    <property type="molecule type" value="Genomic_DNA"/>
</dbReference>
<accession>A0A4S9CX25</accession>
<dbReference type="AlphaFoldDB" id="A0A4S9CX25"/>
<reference evidence="1" key="1">
    <citation type="submission" date="2018-10" db="EMBL/GenBank/DDBJ databases">
        <title>Fifty Aureobasidium pullulans genomes reveal a recombining polyextremotolerant generalist.</title>
        <authorList>
            <person name="Gostincar C."/>
            <person name="Turk M."/>
            <person name="Zajc J."/>
            <person name="Gunde-Cimerman N."/>
        </authorList>
    </citation>
    <scope>NUCLEOTIDE SEQUENCE [LARGE SCALE GENOMIC DNA]</scope>
    <source>
        <strain evidence="1">EXF-10085</strain>
    </source>
</reference>